<feature type="coiled-coil region" evidence="1">
    <location>
        <begin position="141"/>
        <end position="277"/>
    </location>
</feature>
<evidence type="ECO:0000313" key="3">
    <source>
        <dbReference type="EMBL" id="KAJ8064265.1"/>
    </source>
</evidence>
<keyword evidence="1" id="KW-0175">Coiled coil</keyword>
<reference evidence="3" key="1">
    <citation type="submission" date="2022-11" db="EMBL/GenBank/DDBJ databases">
        <title>Genome Resource of Sclerotinia nivalis Strain SnTB1, a Plant Pathogen Isolated from American Ginseng.</title>
        <authorList>
            <person name="Fan S."/>
        </authorList>
    </citation>
    <scope>NUCLEOTIDE SEQUENCE</scope>
    <source>
        <strain evidence="3">SnTB1</strain>
    </source>
</reference>
<evidence type="ECO:0000256" key="2">
    <source>
        <dbReference type="SAM" id="MobiDB-lite"/>
    </source>
</evidence>
<evidence type="ECO:0000256" key="1">
    <source>
        <dbReference type="SAM" id="Coils"/>
    </source>
</evidence>
<dbReference type="EMBL" id="JAPEIS010000007">
    <property type="protein sequence ID" value="KAJ8064265.1"/>
    <property type="molecule type" value="Genomic_DNA"/>
</dbReference>
<comment type="caution">
    <text evidence="3">The sequence shown here is derived from an EMBL/GenBank/DDBJ whole genome shotgun (WGS) entry which is preliminary data.</text>
</comment>
<dbReference type="Gene3D" id="1.10.287.1490">
    <property type="match status" value="1"/>
</dbReference>
<evidence type="ECO:0000313" key="4">
    <source>
        <dbReference type="Proteomes" id="UP001152300"/>
    </source>
</evidence>
<protein>
    <submittedName>
        <fullName evidence="3">Uncharacterized protein</fullName>
    </submittedName>
</protein>
<name>A0A9X0AK36_9HELO</name>
<proteinExistence type="predicted"/>
<keyword evidence="4" id="KW-1185">Reference proteome</keyword>
<dbReference type="OrthoDB" id="3527184at2759"/>
<gene>
    <name evidence="3" type="ORF">OCU04_006611</name>
</gene>
<dbReference type="Proteomes" id="UP001152300">
    <property type="component" value="Unassembled WGS sequence"/>
</dbReference>
<dbReference type="AlphaFoldDB" id="A0A9X0AK36"/>
<sequence length="305" mass="34953">MAKETFMVVLHYSKDKREIIENIINMESVVAQRVVNHGLDIGESAPEPNLPTHSKIEEALSQIRMVLRYVDCEQAITKCLLLVRETLQSLRDPGITKEGVQSLNYQHKSLAKYNGATEKTKSISTIAHRHQEEFQSRISELTDANQKLSCANKVFEEANNELISEVDAKEIELSELKDELRRMRDNESQLKNVEENLEALRNTTDQALKVLSSLKKRDRTYRESVLKLKDELKACRAERKEIIKDSKRQNEAWEKKHAELVNENENLRGKIAGFKRKLGDVMEDIDNGTPNKKRQGAASIIEISD</sequence>
<feature type="region of interest" description="Disordered" evidence="2">
    <location>
        <begin position="284"/>
        <end position="305"/>
    </location>
</feature>
<accession>A0A9X0AK36</accession>
<organism evidence="3 4">
    <name type="scientific">Sclerotinia nivalis</name>
    <dbReference type="NCBI Taxonomy" id="352851"/>
    <lineage>
        <taxon>Eukaryota</taxon>
        <taxon>Fungi</taxon>
        <taxon>Dikarya</taxon>
        <taxon>Ascomycota</taxon>
        <taxon>Pezizomycotina</taxon>
        <taxon>Leotiomycetes</taxon>
        <taxon>Helotiales</taxon>
        <taxon>Sclerotiniaceae</taxon>
        <taxon>Sclerotinia</taxon>
    </lineage>
</organism>